<gene>
    <name evidence="6" type="ORF">CRP01_09090</name>
</gene>
<comment type="caution">
    <text evidence="6">The sequence shown here is derived from an EMBL/GenBank/DDBJ whole genome shotgun (WGS) entry which is preliminary data.</text>
</comment>
<evidence type="ECO:0000256" key="1">
    <source>
        <dbReference type="ARBA" id="ARBA00004141"/>
    </source>
</evidence>
<dbReference type="Pfam" id="PF05105">
    <property type="entry name" value="Phage_holin_4_1"/>
    <property type="match status" value="1"/>
</dbReference>
<dbReference type="Proteomes" id="UP000223913">
    <property type="component" value="Unassembled WGS sequence"/>
</dbReference>
<reference evidence="6 7" key="1">
    <citation type="submission" date="2017-10" db="EMBL/GenBank/DDBJ databases">
        <title>The draft genome sequence of Lewinella nigricans NBRC 102662.</title>
        <authorList>
            <person name="Wang K."/>
        </authorList>
    </citation>
    <scope>NUCLEOTIDE SEQUENCE [LARGE SCALE GENOMIC DNA]</scope>
    <source>
        <strain evidence="6 7">NBRC 102662</strain>
    </source>
</reference>
<name>A0A2D0NF10_FLAN2</name>
<organism evidence="6 7">
    <name type="scientific">Flavilitoribacter nigricans (strain ATCC 23147 / DSM 23189 / NBRC 102662 / NCIMB 1420 / SS-2)</name>
    <name type="common">Lewinella nigricans</name>
    <dbReference type="NCBI Taxonomy" id="1122177"/>
    <lineage>
        <taxon>Bacteria</taxon>
        <taxon>Pseudomonadati</taxon>
        <taxon>Bacteroidota</taxon>
        <taxon>Saprospiria</taxon>
        <taxon>Saprospirales</taxon>
        <taxon>Lewinellaceae</taxon>
        <taxon>Flavilitoribacter</taxon>
    </lineage>
</organism>
<dbReference type="GO" id="GO:0016020">
    <property type="term" value="C:membrane"/>
    <property type="evidence" value="ECO:0007669"/>
    <property type="project" value="UniProtKB-SubCell"/>
</dbReference>
<protein>
    <recommendedName>
        <fullName evidence="8">Holin</fullName>
    </recommendedName>
</protein>
<accession>A0A2D0NF10</accession>
<evidence type="ECO:0000256" key="2">
    <source>
        <dbReference type="ARBA" id="ARBA00022692"/>
    </source>
</evidence>
<dbReference type="EMBL" id="PDUD01000013">
    <property type="protein sequence ID" value="PHN06960.1"/>
    <property type="molecule type" value="Genomic_DNA"/>
</dbReference>
<dbReference type="OrthoDB" id="795613at2"/>
<proteinExistence type="predicted"/>
<evidence type="ECO:0000313" key="7">
    <source>
        <dbReference type="Proteomes" id="UP000223913"/>
    </source>
</evidence>
<feature type="transmembrane region" description="Helical" evidence="5">
    <location>
        <begin position="83"/>
        <end position="100"/>
    </location>
</feature>
<evidence type="ECO:0000256" key="4">
    <source>
        <dbReference type="ARBA" id="ARBA00023136"/>
    </source>
</evidence>
<feature type="transmembrane region" description="Helical" evidence="5">
    <location>
        <begin position="106"/>
        <end position="123"/>
    </location>
</feature>
<dbReference type="AlphaFoldDB" id="A0A2D0NF10"/>
<evidence type="ECO:0000256" key="5">
    <source>
        <dbReference type="SAM" id="Phobius"/>
    </source>
</evidence>
<sequence>MRGPKQASMSFEQLLIELGKAHGVKAALSIVLAWLVGHLLPIAGFLAVGVVLVMSDWITGISAALQQKEKITSRGLLRTIRKIIFYCLAIVLVLIVETTFFGSKWIVSMVATYIALVELYSNLENISKITGTNVLAIVREAINGQLKKVNLKTKVPAPSDQLTDLEEEPSQNHSS</sequence>
<dbReference type="InterPro" id="IPR006480">
    <property type="entry name" value="Phage_holin_4_1"/>
</dbReference>
<keyword evidence="3 5" id="KW-1133">Transmembrane helix</keyword>
<evidence type="ECO:0000256" key="3">
    <source>
        <dbReference type="ARBA" id="ARBA00022989"/>
    </source>
</evidence>
<keyword evidence="2 5" id="KW-0812">Transmembrane</keyword>
<keyword evidence="4 5" id="KW-0472">Membrane</keyword>
<keyword evidence="7" id="KW-1185">Reference proteome</keyword>
<evidence type="ECO:0008006" key="8">
    <source>
        <dbReference type="Google" id="ProtNLM"/>
    </source>
</evidence>
<comment type="subcellular location">
    <subcellularLocation>
        <location evidence="1">Membrane</location>
        <topology evidence="1">Multi-pass membrane protein</topology>
    </subcellularLocation>
</comment>
<evidence type="ECO:0000313" key="6">
    <source>
        <dbReference type="EMBL" id="PHN06960.1"/>
    </source>
</evidence>